<organism evidence="4 5">
    <name type="scientific">Candidatus Nitrohelix vancouverensis</name>
    <dbReference type="NCBI Taxonomy" id="2705534"/>
    <lineage>
        <taxon>Bacteria</taxon>
        <taxon>Pseudomonadati</taxon>
        <taxon>Nitrospinota/Tectimicrobiota group</taxon>
        <taxon>Nitrospinota</taxon>
        <taxon>Nitrospinia</taxon>
        <taxon>Nitrospinales</taxon>
        <taxon>Nitrospinaceae</taxon>
        <taxon>Candidatus Nitrohelix</taxon>
    </lineage>
</organism>
<accession>A0A7T0G2G4</accession>
<proteinExistence type="predicted"/>
<evidence type="ECO:0000259" key="3">
    <source>
        <dbReference type="Pfam" id="PF25917"/>
    </source>
</evidence>
<dbReference type="Gene3D" id="2.40.50.100">
    <property type="match status" value="1"/>
</dbReference>
<reference evidence="5" key="1">
    <citation type="submission" date="2020-02" db="EMBL/GenBank/DDBJ databases">
        <title>Genomic and physiological characterization of two novel Nitrospinaceae genera.</title>
        <authorList>
            <person name="Mueller A.J."/>
            <person name="Jung M.-Y."/>
            <person name="Strachan C.R."/>
            <person name="Herbold C.W."/>
            <person name="Kirkegaard R.H."/>
            <person name="Daims H."/>
        </authorList>
    </citation>
    <scope>NUCLEOTIDE SEQUENCE [LARGE SCALE GENOMIC DNA]</scope>
</reference>
<keyword evidence="2" id="KW-0732">Signal</keyword>
<feature type="signal peptide" evidence="2">
    <location>
        <begin position="1"/>
        <end position="26"/>
    </location>
</feature>
<feature type="chain" id="PRO_5032605746" evidence="2">
    <location>
        <begin position="27"/>
        <end position="426"/>
    </location>
</feature>
<evidence type="ECO:0000313" key="5">
    <source>
        <dbReference type="Proteomes" id="UP000594464"/>
    </source>
</evidence>
<dbReference type="KEGG" id="nva:G3M78_01900"/>
<dbReference type="EMBL" id="CP048620">
    <property type="protein sequence ID" value="QPJ64218.1"/>
    <property type="molecule type" value="Genomic_DNA"/>
</dbReference>
<protein>
    <submittedName>
        <fullName evidence="4">Biotin/lipoyl-binding protein</fullName>
    </submittedName>
</protein>
<evidence type="ECO:0000313" key="4">
    <source>
        <dbReference type="EMBL" id="QPJ64218.1"/>
    </source>
</evidence>
<dbReference type="InterPro" id="IPR058625">
    <property type="entry name" value="MdtA-like_BSH"/>
</dbReference>
<dbReference type="Gene3D" id="2.40.30.170">
    <property type="match status" value="1"/>
</dbReference>
<dbReference type="Pfam" id="PF25917">
    <property type="entry name" value="BSH_RND"/>
    <property type="match status" value="1"/>
</dbReference>
<dbReference type="SUPFAM" id="SSF111369">
    <property type="entry name" value="HlyD-like secretion proteins"/>
    <property type="match status" value="2"/>
</dbReference>
<sequence>MTPLRPNPRPLNLAFHSILCAIFVLAGCSAEEEKKANGSRGFFIPVELGSVSYRDRDDPLTTVGNLQATQTVSIAPEVAGKIVKMSVREGSQVKAGDPLFLIDPEKFQLERERARLEMLTAEHELEKEKAGLREEDRRRLEADKRAAESALELSLKELDRVKTLVSKGVVARSELDKAEDQTRQQAEALKISVAAVSASQRSREESIAQAQAALDIKRENLLIAELNLKKTDVRAPYAGVVISRQGEIGTVASTSTPVIKMAGVNVFTAVFQLPEKYRGKLSALKSVDFWIKEIDFKFRLDEDLDRLVRVIPASDIYSGSIWILVGLKKPAQELFPGLTFEATLHFKTRKNVLHVPSTALAITEQGSLLYVVKEGKAHPVPVRALKEQNGFVEVVDFTRQLTPKTELIVRGAGSVFPGASVMVSGA</sequence>
<dbReference type="Gene3D" id="1.10.287.470">
    <property type="entry name" value="Helix hairpin bin"/>
    <property type="match status" value="1"/>
</dbReference>
<feature type="coiled-coil region" evidence="1">
    <location>
        <begin position="109"/>
        <end position="157"/>
    </location>
</feature>
<dbReference type="GO" id="GO:0015562">
    <property type="term" value="F:efflux transmembrane transporter activity"/>
    <property type="evidence" value="ECO:0007669"/>
    <property type="project" value="TreeGrafter"/>
</dbReference>
<dbReference type="GO" id="GO:1990281">
    <property type="term" value="C:efflux pump complex"/>
    <property type="evidence" value="ECO:0007669"/>
    <property type="project" value="TreeGrafter"/>
</dbReference>
<evidence type="ECO:0000256" key="2">
    <source>
        <dbReference type="SAM" id="SignalP"/>
    </source>
</evidence>
<name>A0A7T0G2G4_9BACT</name>
<dbReference type="PANTHER" id="PTHR30469">
    <property type="entry name" value="MULTIDRUG RESISTANCE PROTEIN MDTA"/>
    <property type="match status" value="1"/>
</dbReference>
<dbReference type="AlphaFoldDB" id="A0A7T0G2G4"/>
<dbReference type="PROSITE" id="PS51257">
    <property type="entry name" value="PROKAR_LIPOPROTEIN"/>
    <property type="match status" value="1"/>
</dbReference>
<dbReference type="Proteomes" id="UP000594464">
    <property type="component" value="Chromosome"/>
</dbReference>
<feature type="domain" description="Multidrug resistance protein MdtA-like barrel-sandwich hybrid" evidence="3">
    <location>
        <begin position="71"/>
        <end position="256"/>
    </location>
</feature>
<dbReference type="Gene3D" id="2.40.420.20">
    <property type="match status" value="1"/>
</dbReference>
<evidence type="ECO:0000256" key="1">
    <source>
        <dbReference type="SAM" id="Coils"/>
    </source>
</evidence>
<gene>
    <name evidence="4" type="ORF">G3M78_01900</name>
</gene>
<keyword evidence="1" id="KW-0175">Coiled coil</keyword>